<name>A0ABW8UXH5_9RHOB</name>
<dbReference type="Gene3D" id="1.10.101.10">
    <property type="entry name" value="PGBD-like superfamily/PGBD"/>
    <property type="match status" value="1"/>
</dbReference>
<comment type="caution">
    <text evidence="4">The sequence shown here is derived from an EMBL/GenBank/DDBJ whole genome shotgun (WGS) entry which is preliminary data.</text>
</comment>
<evidence type="ECO:0000313" key="5">
    <source>
        <dbReference type="Proteomes" id="UP001627408"/>
    </source>
</evidence>
<sequence>MLSSKLTAAVLAVSLALVPATRVAADGRDFLAGAVLGGVAGALIQKEVRKQRLARQQQERYRARATTPQRYVAQPGRAAPKKTYRPSIPATAEGRDIQSSLNYFGFDAGTVDGRVGPATRRAISDYQRYMGYDATGNLTGFQQRLLTSSYLRAEAAGDSTLGIIAALPDGTKGLLKVYREELASGAAQQRGLRPDPTSAPVIGAIDL</sequence>
<feature type="domain" description="Peptidoglycan binding-like" evidence="3">
    <location>
        <begin position="95"/>
        <end position="139"/>
    </location>
</feature>
<dbReference type="Proteomes" id="UP001627408">
    <property type="component" value="Unassembled WGS sequence"/>
</dbReference>
<keyword evidence="2" id="KW-0732">Signal</keyword>
<feature type="chain" id="PRO_5046914169" evidence="2">
    <location>
        <begin position="25"/>
        <end position="207"/>
    </location>
</feature>
<keyword evidence="5" id="KW-1185">Reference proteome</keyword>
<dbReference type="SUPFAM" id="SSF47090">
    <property type="entry name" value="PGBD-like"/>
    <property type="match status" value="1"/>
</dbReference>
<accession>A0ABW8UXH5</accession>
<feature type="region of interest" description="Disordered" evidence="1">
    <location>
        <begin position="55"/>
        <end position="87"/>
    </location>
</feature>
<evidence type="ECO:0000256" key="2">
    <source>
        <dbReference type="SAM" id="SignalP"/>
    </source>
</evidence>
<protein>
    <submittedName>
        <fullName evidence="4">Peptidoglycan-binding domain-containing protein</fullName>
    </submittedName>
</protein>
<proteinExistence type="predicted"/>
<dbReference type="InterPro" id="IPR002477">
    <property type="entry name" value="Peptidoglycan-bd-like"/>
</dbReference>
<gene>
    <name evidence="4" type="ORF">ACERZ8_19020</name>
</gene>
<dbReference type="InterPro" id="IPR036365">
    <property type="entry name" value="PGBD-like_sf"/>
</dbReference>
<dbReference type="Pfam" id="PF01471">
    <property type="entry name" value="PG_binding_1"/>
    <property type="match status" value="1"/>
</dbReference>
<feature type="signal peptide" evidence="2">
    <location>
        <begin position="1"/>
        <end position="24"/>
    </location>
</feature>
<reference evidence="4 5" key="1">
    <citation type="submission" date="2024-08" db="EMBL/GenBank/DDBJ databases">
        <title>Tateyamaria sp. nov., isolated from marine algae.</title>
        <authorList>
            <person name="Choi B.J."/>
            <person name="Kim J.M."/>
            <person name="Lee J.K."/>
            <person name="Choi D.G."/>
            <person name="Bayburt H."/>
            <person name="Baek J.H."/>
            <person name="Han D.M."/>
            <person name="Jeon C.O."/>
        </authorList>
    </citation>
    <scope>NUCLEOTIDE SEQUENCE [LARGE SCALE GENOMIC DNA]</scope>
    <source>
        <strain evidence="4 5">KMU-156</strain>
    </source>
</reference>
<dbReference type="EMBL" id="JBHDIY010000002">
    <property type="protein sequence ID" value="MFL4471865.1"/>
    <property type="molecule type" value="Genomic_DNA"/>
</dbReference>
<evidence type="ECO:0000256" key="1">
    <source>
        <dbReference type="SAM" id="MobiDB-lite"/>
    </source>
</evidence>
<dbReference type="RefSeq" id="WP_407593731.1">
    <property type="nucleotide sequence ID" value="NZ_JBHDIY010000002.1"/>
</dbReference>
<evidence type="ECO:0000259" key="3">
    <source>
        <dbReference type="Pfam" id="PF01471"/>
    </source>
</evidence>
<organism evidence="4 5">
    <name type="scientific">Tateyamaria armeniaca</name>
    <dbReference type="NCBI Taxonomy" id="2518930"/>
    <lineage>
        <taxon>Bacteria</taxon>
        <taxon>Pseudomonadati</taxon>
        <taxon>Pseudomonadota</taxon>
        <taxon>Alphaproteobacteria</taxon>
        <taxon>Rhodobacterales</taxon>
        <taxon>Roseobacteraceae</taxon>
        <taxon>Tateyamaria</taxon>
    </lineage>
</organism>
<dbReference type="InterPro" id="IPR036366">
    <property type="entry name" value="PGBDSf"/>
</dbReference>
<evidence type="ECO:0000313" key="4">
    <source>
        <dbReference type="EMBL" id="MFL4471865.1"/>
    </source>
</evidence>